<dbReference type="GO" id="GO:0030915">
    <property type="term" value="C:Smc5-Smc6 complex"/>
    <property type="evidence" value="ECO:0007669"/>
    <property type="project" value="UniProtKB-UniRule"/>
</dbReference>
<keyword evidence="12 15" id="KW-0233">DNA recombination</keyword>
<evidence type="ECO:0000256" key="13">
    <source>
        <dbReference type="ARBA" id="ARBA00023204"/>
    </source>
</evidence>
<keyword evidence="8 15" id="KW-0227">DNA damage</keyword>
<evidence type="ECO:0000256" key="7">
    <source>
        <dbReference type="ARBA" id="ARBA00022723"/>
    </source>
</evidence>
<dbReference type="GO" id="GO:0000724">
    <property type="term" value="P:double-strand break repair via homologous recombination"/>
    <property type="evidence" value="ECO:0007669"/>
    <property type="project" value="TreeGrafter"/>
</dbReference>
<dbReference type="Pfam" id="PF07574">
    <property type="entry name" value="SMC_Nse1"/>
    <property type="match status" value="1"/>
</dbReference>
<sequence length="324" mass="35923">MPASTSLSSKHHTLIQALLSRGPLKESEFRSIFHKVTGKSPDHQVFNDYVSDINDELSYVQLELRKCLNQYDGKAYYGVVNTVSDEHSKLGTKYSVPQIALYKGILEAIVQDTAGEGSISNIDALNIRLENQVLSGVDSQSQDNSTEIPSALKNFSMSQKDKTLEEFVHDQWLCSISDGRIGLGVRSFLDLRSWFHDNEVPTCQVCNEAAVKAEFCQNENCNTRVHQSCLKKLFSLAGVKRVCPGCGTQWRLVAKREATEEQEADDQDGPSENTSQPDPSARKRLRTSKGVDRNTQESDSTITSSTLSGSRRLTRSSARRAAVA</sequence>
<reference evidence="19" key="2">
    <citation type="submission" date="2025-08" db="UniProtKB">
        <authorList>
            <consortium name="RefSeq"/>
        </authorList>
    </citation>
    <scope>IDENTIFICATION</scope>
    <source>
        <tissue evidence="19">Leaves</tissue>
    </source>
</reference>
<dbReference type="Proteomes" id="UP001652660">
    <property type="component" value="Chromosome 1e"/>
</dbReference>
<dbReference type="Pfam" id="PF08746">
    <property type="entry name" value="zf-RING-like"/>
    <property type="match status" value="1"/>
</dbReference>
<feature type="domain" description="Non-structural maintenance of chromosomes element 1 RING C4HC3-type" evidence="17">
    <location>
        <begin position="203"/>
        <end position="246"/>
    </location>
</feature>
<dbReference type="InterPro" id="IPR014857">
    <property type="entry name" value="Nse1_RING_C4HC3-type"/>
</dbReference>
<dbReference type="RefSeq" id="XP_027075912.2">
    <property type="nucleotide sequence ID" value="XM_027220111.2"/>
</dbReference>
<feature type="compositionally biased region" description="Acidic residues" evidence="16">
    <location>
        <begin position="260"/>
        <end position="269"/>
    </location>
</feature>
<evidence type="ECO:0000256" key="2">
    <source>
        <dbReference type="ARBA" id="ARBA00004123"/>
    </source>
</evidence>
<evidence type="ECO:0000256" key="11">
    <source>
        <dbReference type="ARBA" id="ARBA00022833"/>
    </source>
</evidence>
<dbReference type="PANTHER" id="PTHR20973:SF0">
    <property type="entry name" value="NON-STRUCTURAL MAINTENANCE OF CHROMOSOMES ELEMENT 1 HOMOLOG"/>
    <property type="match status" value="1"/>
</dbReference>
<dbReference type="Gene3D" id="3.90.1150.220">
    <property type="match status" value="1"/>
</dbReference>
<comment type="subunit">
    <text evidence="15">Component of the Smc5-Smc6 complex.</text>
</comment>
<comment type="similarity">
    <text evidence="3 15">Belongs to the NSE1 family.</text>
</comment>
<keyword evidence="10 15" id="KW-0833">Ubl conjugation pathway</keyword>
<protein>
    <recommendedName>
        <fullName evidence="5 15">Non-structural maintenance of chromosomes element 1 homolog</fullName>
        <ecNumber evidence="4 15">2.3.2.27</ecNumber>
    </recommendedName>
</protein>
<evidence type="ECO:0000256" key="4">
    <source>
        <dbReference type="ARBA" id="ARBA00012483"/>
    </source>
</evidence>
<proteinExistence type="inferred from homology"/>
<keyword evidence="6 15" id="KW-0808">Transferase</keyword>
<dbReference type="InterPro" id="IPR036388">
    <property type="entry name" value="WH-like_DNA-bd_sf"/>
</dbReference>
<evidence type="ECO:0000256" key="15">
    <source>
        <dbReference type="RuleBase" id="RU368018"/>
    </source>
</evidence>
<evidence type="ECO:0000256" key="16">
    <source>
        <dbReference type="SAM" id="MobiDB-lite"/>
    </source>
</evidence>
<evidence type="ECO:0000313" key="18">
    <source>
        <dbReference type="Proteomes" id="UP001652660"/>
    </source>
</evidence>
<evidence type="ECO:0000256" key="6">
    <source>
        <dbReference type="ARBA" id="ARBA00022679"/>
    </source>
</evidence>
<keyword evidence="7 15" id="KW-0479">Metal-binding</keyword>
<comment type="subcellular location">
    <subcellularLocation>
        <location evidence="2 15">Nucleus</location>
    </subcellularLocation>
</comment>
<dbReference type="EC" id="2.3.2.27" evidence="4 15"/>
<gene>
    <name evidence="19" type="primary">LOC113699761</name>
</gene>
<evidence type="ECO:0000313" key="19">
    <source>
        <dbReference type="RefSeq" id="XP_027075912.2"/>
    </source>
</evidence>
<name>A0A6P6TDE6_COFAR</name>
<evidence type="ECO:0000256" key="14">
    <source>
        <dbReference type="ARBA" id="ARBA00023242"/>
    </source>
</evidence>
<organism evidence="18 19">
    <name type="scientific">Coffea arabica</name>
    <name type="common">Arabian coffee</name>
    <dbReference type="NCBI Taxonomy" id="13443"/>
    <lineage>
        <taxon>Eukaryota</taxon>
        <taxon>Viridiplantae</taxon>
        <taxon>Streptophyta</taxon>
        <taxon>Embryophyta</taxon>
        <taxon>Tracheophyta</taxon>
        <taxon>Spermatophyta</taxon>
        <taxon>Magnoliopsida</taxon>
        <taxon>eudicotyledons</taxon>
        <taxon>Gunneridae</taxon>
        <taxon>Pentapetalae</taxon>
        <taxon>asterids</taxon>
        <taxon>lamiids</taxon>
        <taxon>Gentianales</taxon>
        <taxon>Rubiaceae</taxon>
        <taxon>Ixoroideae</taxon>
        <taxon>Gardenieae complex</taxon>
        <taxon>Bertiereae - Coffeeae clade</taxon>
        <taxon>Coffeeae</taxon>
        <taxon>Coffea</taxon>
    </lineage>
</organism>
<keyword evidence="18" id="KW-1185">Reference proteome</keyword>
<dbReference type="Gene3D" id="1.10.10.10">
    <property type="entry name" value="Winged helix-like DNA-binding domain superfamily/Winged helix DNA-binding domain"/>
    <property type="match status" value="1"/>
</dbReference>
<dbReference type="CDD" id="cd16493">
    <property type="entry name" value="RING-CH-C4HC3_NSE1"/>
    <property type="match status" value="1"/>
</dbReference>
<dbReference type="InterPro" id="IPR013083">
    <property type="entry name" value="Znf_RING/FYVE/PHD"/>
</dbReference>
<comment type="catalytic activity">
    <reaction evidence="1 15">
        <text>S-ubiquitinyl-[E2 ubiquitin-conjugating enzyme]-L-cysteine + [acceptor protein]-L-lysine = [E2 ubiquitin-conjugating enzyme]-L-cysteine + N(6)-ubiquitinyl-[acceptor protein]-L-lysine.</text>
        <dbReference type="EC" id="2.3.2.27"/>
    </reaction>
</comment>
<evidence type="ECO:0000256" key="3">
    <source>
        <dbReference type="ARBA" id="ARBA00010258"/>
    </source>
</evidence>
<keyword evidence="11 15" id="KW-0862">Zinc</keyword>
<dbReference type="SUPFAM" id="SSF57850">
    <property type="entry name" value="RING/U-box"/>
    <property type="match status" value="1"/>
</dbReference>
<dbReference type="OrthoDB" id="185455at2759"/>
<evidence type="ECO:0000256" key="8">
    <source>
        <dbReference type="ARBA" id="ARBA00022763"/>
    </source>
</evidence>
<reference evidence="18" key="1">
    <citation type="journal article" date="2025" name="Foods">
        <title>Unveiling the Microbial Signatures of Arabica Coffee Cherries: Insights into Ripeness Specific Diversity, Functional Traits, and Implications for Quality and Safety.</title>
        <authorList>
            <consortium name="RefSeq"/>
            <person name="Tenea G.N."/>
            <person name="Cifuentes V."/>
            <person name="Reyes P."/>
            <person name="Cevallos-Vallejos M."/>
        </authorList>
    </citation>
    <scope>NUCLEOTIDE SEQUENCE [LARGE SCALE GENOMIC DNA]</scope>
</reference>
<dbReference type="GeneID" id="113699761"/>
<feature type="region of interest" description="Disordered" evidence="16">
    <location>
        <begin position="257"/>
        <end position="324"/>
    </location>
</feature>
<evidence type="ECO:0000256" key="9">
    <source>
        <dbReference type="ARBA" id="ARBA00022771"/>
    </source>
</evidence>
<accession>A0A6P6TDE6</accession>
<keyword evidence="14 15" id="KW-0539">Nucleus</keyword>
<dbReference type="InterPro" id="IPR011513">
    <property type="entry name" value="Nse1"/>
</dbReference>
<dbReference type="PANTHER" id="PTHR20973">
    <property type="entry name" value="NON-SMC ELEMENT 1-RELATED"/>
    <property type="match status" value="1"/>
</dbReference>
<feature type="compositionally biased region" description="Low complexity" evidence="16">
    <location>
        <begin position="298"/>
        <end position="311"/>
    </location>
</feature>
<dbReference type="AlphaFoldDB" id="A0A6P6TDE6"/>
<evidence type="ECO:0000259" key="17">
    <source>
        <dbReference type="Pfam" id="PF08746"/>
    </source>
</evidence>
<evidence type="ECO:0000256" key="5">
    <source>
        <dbReference type="ARBA" id="ARBA00019422"/>
    </source>
</evidence>
<evidence type="ECO:0000256" key="10">
    <source>
        <dbReference type="ARBA" id="ARBA00022786"/>
    </source>
</evidence>
<keyword evidence="9 15" id="KW-0863">Zinc-finger</keyword>
<dbReference type="GO" id="GO:0061630">
    <property type="term" value="F:ubiquitin protein ligase activity"/>
    <property type="evidence" value="ECO:0007669"/>
    <property type="project" value="UniProtKB-EC"/>
</dbReference>
<dbReference type="GO" id="GO:0008270">
    <property type="term" value="F:zinc ion binding"/>
    <property type="evidence" value="ECO:0007669"/>
    <property type="project" value="UniProtKB-KW"/>
</dbReference>
<evidence type="ECO:0000256" key="12">
    <source>
        <dbReference type="ARBA" id="ARBA00023172"/>
    </source>
</evidence>
<dbReference type="Gene3D" id="3.30.40.10">
    <property type="entry name" value="Zinc/RING finger domain, C3HC4 (zinc finger)"/>
    <property type="match status" value="1"/>
</dbReference>
<evidence type="ECO:0000256" key="1">
    <source>
        <dbReference type="ARBA" id="ARBA00000900"/>
    </source>
</evidence>
<keyword evidence="13 15" id="KW-0234">DNA repair</keyword>
<dbReference type="GO" id="GO:0005634">
    <property type="term" value="C:nucleus"/>
    <property type="evidence" value="ECO:0007669"/>
    <property type="project" value="UniProtKB-SubCell"/>
</dbReference>